<accession>A0A6J1MR39</accession>
<dbReference type="InterPro" id="IPR009685">
    <property type="entry name" value="MEA1"/>
</dbReference>
<comment type="function">
    <text evidence="1">May play an important role in spermatogenesis and/or testis development.</text>
</comment>
<gene>
    <name evidence="9" type="primary">LOC112043931</name>
</gene>
<dbReference type="GO" id="GO:0007283">
    <property type="term" value="P:spermatogenesis"/>
    <property type="evidence" value="ECO:0007669"/>
    <property type="project" value="UniProtKB-KW"/>
</dbReference>
<keyword evidence="4" id="KW-0597">Phosphoprotein</keyword>
<dbReference type="Pfam" id="PF06910">
    <property type="entry name" value="MEA1"/>
    <property type="match status" value="1"/>
</dbReference>
<evidence type="ECO:0000313" key="9">
    <source>
        <dbReference type="RefSeq" id="XP_023935378.1"/>
    </source>
</evidence>
<feature type="region of interest" description="Disordered" evidence="7">
    <location>
        <begin position="1"/>
        <end position="62"/>
    </location>
</feature>
<evidence type="ECO:0000256" key="4">
    <source>
        <dbReference type="ARBA" id="ARBA00022553"/>
    </source>
</evidence>
<evidence type="ECO:0000256" key="2">
    <source>
        <dbReference type="ARBA" id="ARBA00022245"/>
    </source>
</evidence>
<evidence type="ECO:0000256" key="1">
    <source>
        <dbReference type="ARBA" id="ARBA00002540"/>
    </source>
</evidence>
<dbReference type="KEGG" id="bany:112043931"/>
<keyword evidence="6" id="KW-0744">Spermatogenesis</keyword>
<dbReference type="GO" id="GO:0030154">
    <property type="term" value="P:cell differentiation"/>
    <property type="evidence" value="ECO:0007669"/>
    <property type="project" value="UniProtKB-KW"/>
</dbReference>
<dbReference type="RefSeq" id="XP_023935378.1">
    <property type="nucleotide sequence ID" value="XM_024079610.2"/>
</dbReference>
<protein>
    <recommendedName>
        <fullName evidence="2">Male-enhanced antigen 1</fullName>
    </recommendedName>
</protein>
<sequence>MVCDGPDPPDDSPQNLIPPPRSELMANGNHDDSDEEHEHFGYEPLAQGPEAVFTDHESDEDADVCARINSVQEPAANNVPPIEPMDSSLARETWNVPRSNDPIQMDTQRAQEVMSLMADFSLPQASIPEWAQSVSEEQWKQTLNDRIEKLRGNR</sequence>
<evidence type="ECO:0000256" key="5">
    <source>
        <dbReference type="ARBA" id="ARBA00022782"/>
    </source>
</evidence>
<evidence type="ECO:0000256" key="3">
    <source>
        <dbReference type="ARBA" id="ARBA00022473"/>
    </source>
</evidence>
<dbReference type="Proteomes" id="UP001652582">
    <property type="component" value="Chromosome 9"/>
</dbReference>
<proteinExistence type="predicted"/>
<name>A0A6J1MR39_BICAN</name>
<dbReference type="AlphaFoldDB" id="A0A6J1MR39"/>
<dbReference type="OrthoDB" id="5593200at2759"/>
<dbReference type="PANTHER" id="PTHR17005">
    <property type="entry name" value="MALE-ENHANCED ANTIGEN-1"/>
    <property type="match status" value="1"/>
</dbReference>
<evidence type="ECO:0000256" key="6">
    <source>
        <dbReference type="ARBA" id="ARBA00022871"/>
    </source>
</evidence>
<keyword evidence="8" id="KW-1185">Reference proteome</keyword>
<keyword evidence="5" id="KW-0221">Differentiation</keyword>
<evidence type="ECO:0000313" key="8">
    <source>
        <dbReference type="Proteomes" id="UP001652582"/>
    </source>
</evidence>
<organism evidence="8 9">
    <name type="scientific">Bicyclus anynana</name>
    <name type="common">Squinting bush brown butterfly</name>
    <dbReference type="NCBI Taxonomy" id="110368"/>
    <lineage>
        <taxon>Eukaryota</taxon>
        <taxon>Metazoa</taxon>
        <taxon>Ecdysozoa</taxon>
        <taxon>Arthropoda</taxon>
        <taxon>Hexapoda</taxon>
        <taxon>Insecta</taxon>
        <taxon>Pterygota</taxon>
        <taxon>Neoptera</taxon>
        <taxon>Endopterygota</taxon>
        <taxon>Lepidoptera</taxon>
        <taxon>Glossata</taxon>
        <taxon>Ditrysia</taxon>
        <taxon>Papilionoidea</taxon>
        <taxon>Nymphalidae</taxon>
        <taxon>Satyrinae</taxon>
        <taxon>Satyrini</taxon>
        <taxon>Mycalesina</taxon>
        <taxon>Bicyclus</taxon>
    </lineage>
</organism>
<dbReference type="GeneID" id="112043931"/>
<keyword evidence="3" id="KW-0217">Developmental protein</keyword>
<reference evidence="9" key="1">
    <citation type="submission" date="2025-08" db="UniProtKB">
        <authorList>
            <consortium name="RefSeq"/>
        </authorList>
    </citation>
    <scope>IDENTIFICATION</scope>
</reference>
<evidence type="ECO:0000256" key="7">
    <source>
        <dbReference type="SAM" id="MobiDB-lite"/>
    </source>
</evidence>